<dbReference type="InParanoid" id="A0A1D6PTS5"/>
<evidence type="ECO:0000313" key="1">
    <source>
        <dbReference type="EMBL" id="AQK50033.1"/>
    </source>
</evidence>
<evidence type="ECO:0008006" key="2">
    <source>
        <dbReference type="Google" id="ProtNLM"/>
    </source>
</evidence>
<dbReference type="EMBL" id="CM000780">
    <property type="protein sequence ID" value="AQK50033.1"/>
    <property type="molecule type" value="Genomic_DNA"/>
</dbReference>
<sequence length="545" mass="63312">MEMKPNRKPLGCNPLSDAPYRNPGMALNGKEPGCHPVGGAPCRDLDAVSSEQGSGRRFLSGALHRRPSVVTNVGLSESEKRKFWEDLDDMVRTVPTNENLFIDLNGHVGSKNVGYELAHGGFGYGSRNQEEDILDFAVAYNLVIANTFFRNRDSHLVTFSSGHRSSQIDFVLTRRKDNQACLDCKVILRESVVPQHNLVVANFRFRISTHRVKQVKIARTKWWELKGERSKVFRERVFVEGAWSEEEDANIMWVKMATCIRKVASEVFRVTKVSGGESKDTWWWTEDVQKAIKEKKECYRSLFHDRSAFNIERYKVAKKTTKRAVSEAKGRAYDDLYQRLSTKKGEKDVYKIARIQERETRDLNQVKCIKDEMDQLLVKGQDIKQRWQRYFDNLFNGENETMDTQLDDSFDDLNKCFVRRIQESEVKEALKRMKGGKAMGLDGIPIEVWKCLGDSAIVWLTKLFNHIFRSNRMPGEWRSTLVSIFKNKGYIQSCTNYRDIKLMSHTMKLWERVIEHRLRGMTHITMNQFRFMPARSTMEAIFLIR</sequence>
<dbReference type="PANTHER" id="PTHR47510:SF3">
    <property type="entry name" value="ENDO_EXONUCLEASE_PHOSPHATASE DOMAIN-CONTAINING PROTEIN"/>
    <property type="match status" value="1"/>
</dbReference>
<gene>
    <name evidence="1" type="ORF">ZEAMMB73_Zm00001d049314</name>
</gene>
<organism evidence="1">
    <name type="scientific">Zea mays</name>
    <name type="common">Maize</name>
    <dbReference type="NCBI Taxonomy" id="4577"/>
    <lineage>
        <taxon>Eukaryota</taxon>
        <taxon>Viridiplantae</taxon>
        <taxon>Streptophyta</taxon>
        <taxon>Embryophyta</taxon>
        <taxon>Tracheophyta</taxon>
        <taxon>Spermatophyta</taxon>
        <taxon>Magnoliopsida</taxon>
        <taxon>Liliopsida</taxon>
        <taxon>Poales</taxon>
        <taxon>Poaceae</taxon>
        <taxon>PACMAD clade</taxon>
        <taxon>Panicoideae</taxon>
        <taxon>Andropogonodae</taxon>
        <taxon>Andropogoneae</taxon>
        <taxon>Tripsacinae</taxon>
        <taxon>Zea</taxon>
    </lineage>
</organism>
<protein>
    <recommendedName>
        <fullName evidence="2">Retrovirus-related Pol polyprotein LINE-1</fullName>
    </recommendedName>
</protein>
<dbReference type="Gene3D" id="3.60.10.10">
    <property type="entry name" value="Endonuclease/exonuclease/phosphatase"/>
    <property type="match status" value="1"/>
</dbReference>
<dbReference type="PANTHER" id="PTHR47510">
    <property type="entry name" value="REVERSE TRANSCRIPTASE DOMAIN-CONTAINING PROTEIN"/>
    <property type="match status" value="1"/>
</dbReference>
<reference evidence="1" key="1">
    <citation type="submission" date="2015-12" db="EMBL/GenBank/DDBJ databases">
        <title>Update maize B73 reference genome by single molecule sequencing technologies.</title>
        <authorList>
            <consortium name="Maize Genome Sequencing Project"/>
            <person name="Ware D."/>
        </authorList>
    </citation>
    <scope>NUCLEOTIDE SEQUENCE</scope>
    <source>
        <tissue evidence="1">Seedling</tissue>
    </source>
</reference>
<proteinExistence type="predicted"/>
<dbReference type="InterPro" id="IPR036691">
    <property type="entry name" value="Endo/exonu/phosph_ase_sf"/>
</dbReference>
<dbReference type="STRING" id="4577.A0A1D6PTS5"/>
<dbReference type="AlphaFoldDB" id="A0A1D6PTS5"/>
<name>A0A1D6PTS5_MAIZE</name>
<accession>A0A1D6PTS5</accession>